<dbReference type="SUPFAM" id="SSF69318">
    <property type="entry name" value="Integrin alpha N-terminal domain"/>
    <property type="match status" value="2"/>
</dbReference>
<dbReference type="EMBL" id="QDKL01000003">
    <property type="protein sequence ID" value="RZF21093.1"/>
    <property type="molecule type" value="Genomic_DNA"/>
</dbReference>
<dbReference type="PANTHER" id="PTHR16026:SF0">
    <property type="entry name" value="CARTILAGE ACIDIC PROTEIN 1"/>
    <property type="match status" value="1"/>
</dbReference>
<evidence type="ECO:0000259" key="3">
    <source>
        <dbReference type="Pfam" id="PF07593"/>
    </source>
</evidence>
<evidence type="ECO:0000256" key="2">
    <source>
        <dbReference type="ARBA" id="ARBA00023180"/>
    </source>
</evidence>
<evidence type="ECO:0000256" key="1">
    <source>
        <dbReference type="ARBA" id="ARBA00022729"/>
    </source>
</evidence>
<dbReference type="Pfam" id="PF13517">
    <property type="entry name" value="FG-GAP_3"/>
    <property type="match status" value="1"/>
</dbReference>
<dbReference type="InterPro" id="IPR027039">
    <property type="entry name" value="Crtac1"/>
</dbReference>
<keyword evidence="5" id="KW-1185">Reference proteome</keyword>
<dbReference type="InterPro" id="IPR000413">
    <property type="entry name" value="Integrin_alpha"/>
</dbReference>
<accession>A0ABY0IG55</accession>
<dbReference type="Proteomes" id="UP000443582">
    <property type="component" value="Unassembled WGS sequence"/>
</dbReference>
<dbReference type="PROSITE" id="PS51257">
    <property type="entry name" value="PROKAR_LIPOPROTEIN"/>
    <property type="match status" value="1"/>
</dbReference>
<dbReference type="PRINTS" id="PR01185">
    <property type="entry name" value="INTEGRINA"/>
</dbReference>
<proteinExistence type="predicted"/>
<dbReference type="Pfam" id="PF07593">
    <property type="entry name" value="UnbV_ASPIC"/>
    <property type="match status" value="1"/>
</dbReference>
<reference evidence="5" key="1">
    <citation type="journal article" date="2019" name="Int. J. Syst. Evol. Microbiol.">
        <title>Halobacteriovorax valvorus sp. nov., a novel prokaryotic predator isolated from coastal seawater of China.</title>
        <authorList>
            <person name="Chen M.-X."/>
        </authorList>
    </citation>
    <scope>NUCLEOTIDE SEQUENCE [LARGE SCALE GENOMIC DNA]</scope>
    <source>
        <strain evidence="5">BL9</strain>
    </source>
</reference>
<evidence type="ECO:0000313" key="4">
    <source>
        <dbReference type="EMBL" id="RZF21093.1"/>
    </source>
</evidence>
<keyword evidence="1" id="KW-0732">Signal</keyword>
<comment type="caution">
    <text evidence="4">The sequence shown here is derived from an EMBL/GenBank/DDBJ whole genome shotgun (WGS) entry which is preliminary data.</text>
</comment>
<dbReference type="RefSeq" id="WP_115363564.1">
    <property type="nucleotide sequence ID" value="NZ_QDKL01000003.1"/>
</dbReference>
<name>A0ABY0IG55_9BACT</name>
<dbReference type="InterPro" id="IPR028994">
    <property type="entry name" value="Integrin_alpha_N"/>
</dbReference>
<keyword evidence="2" id="KW-0325">Glycoprotein</keyword>
<gene>
    <name evidence="4" type="ORF">DAY19_14025</name>
</gene>
<evidence type="ECO:0000313" key="5">
    <source>
        <dbReference type="Proteomes" id="UP000443582"/>
    </source>
</evidence>
<protein>
    <submittedName>
        <fullName evidence="4">CRTAC1 family protein</fullName>
    </submittedName>
</protein>
<dbReference type="PANTHER" id="PTHR16026">
    <property type="entry name" value="CARTILAGE ACIDIC PROTEIN 1"/>
    <property type="match status" value="1"/>
</dbReference>
<dbReference type="InterPro" id="IPR013517">
    <property type="entry name" value="FG-GAP"/>
</dbReference>
<dbReference type="InterPro" id="IPR011519">
    <property type="entry name" value="UnbV_ASPIC"/>
</dbReference>
<sequence>MKIHYLLVFALLFSACSSFNKKKKEVKRKRAKINYGPQKKSSAFIDVTQKVGLANIEASRVYIYDINSDGLEDLVFLSGNYSTAQFYLATKSGEFVKAKNIYFEDDVQATFFQFSDFDKDGTTDVLVGLHNQKSALTKKPISIYLGNKSRGNSIIFRKAHEFKFDFIAPITNVNVFDYDNDGELDMFVASWFDRRNKGKPVANRLFTAKKKKVYEISGALTSELAMRGDEEYNVAPTFSSSICDINNDGYPDILTSNTAGYPNKLWLSTEQNKVLKYVDYGPQSGYAMDSITSGGRFNGGNSTFAICGDYNNDGYYDIAMGEVSKSLDLDYRDRSSILTNRGLKKISFLRTEYTNDGALTNWNQGDMRGLWSDLNNDGLIDLIVDNSGFPPHTRLVSFVQENDHELVNRSKDYGIDIVNPSSTVVFDYNGDGRNDLLTIQVNTRDARIKPRVYLFENNLPQKNFIKLKLEGKRSNYDAIGAKIIVVTDKGRTLTRQHYFSYGQFQPQNSSIVHIGLGDEKVSEVIIEWPYRLKSGKKLRRSYPVIMNDLTLIKE</sequence>
<dbReference type="Gene3D" id="2.130.10.130">
    <property type="entry name" value="Integrin alpha, N-terminal"/>
    <property type="match status" value="2"/>
</dbReference>
<organism evidence="4 5">
    <name type="scientific">Halobacteriovorax vibrionivorans</name>
    <dbReference type="NCBI Taxonomy" id="2152716"/>
    <lineage>
        <taxon>Bacteria</taxon>
        <taxon>Pseudomonadati</taxon>
        <taxon>Bdellovibrionota</taxon>
        <taxon>Bacteriovoracia</taxon>
        <taxon>Bacteriovoracales</taxon>
        <taxon>Halobacteriovoraceae</taxon>
        <taxon>Halobacteriovorax</taxon>
    </lineage>
</organism>
<feature type="domain" description="ASPIC/UnbV" evidence="3">
    <location>
        <begin position="478"/>
        <end position="529"/>
    </location>
</feature>